<dbReference type="Gene3D" id="2.40.50.140">
    <property type="entry name" value="Nucleic acid-binding proteins"/>
    <property type="match status" value="1"/>
</dbReference>
<dbReference type="SUPFAM" id="SSF50249">
    <property type="entry name" value="Nucleic acid-binding proteins"/>
    <property type="match status" value="1"/>
</dbReference>
<dbReference type="SUPFAM" id="SSF52540">
    <property type="entry name" value="P-loop containing nucleoside triphosphate hydrolases"/>
    <property type="match status" value="1"/>
</dbReference>
<dbReference type="InterPro" id="IPR027417">
    <property type="entry name" value="P-loop_NTPase"/>
</dbReference>
<dbReference type="PANTHER" id="PTHR47691">
    <property type="entry name" value="REGULATOR-RELATED"/>
    <property type="match status" value="1"/>
</dbReference>
<proteinExistence type="predicted"/>
<protein>
    <submittedName>
        <fullName evidence="1">NB-ARC domain protein</fullName>
    </submittedName>
</protein>
<gene>
    <name evidence="1" type="ORF">BN1051_00176</name>
</gene>
<sequence>MHSRPLAPGDFDRMRSSLVKFDRQYWRSTAKVLDNIEADHGWHPENAFEALEDKIRHNLPHSDYDETGLVGRDDEVKRICAALKRRRDPVITLCGEGGIGKTALAVEVAYQLLDDPEEPFDLILWASLKSERLTGTGVLEIKNNASDLVGVAQALGEGARSDFSGGVQQLATVIDGFKPLIIIDNLETINGEDFLELYEGLPDDASFLITSREGIGQVERRIDVKPLGESDALYLLNQLVRYRNVPSLRRVSGDSRKVIVSKLRCSPLAIRWFILATEAGHDPLNSIRHQDELLNYCVRSVYENLSPAATEMFIAMDALRRPVTQDDLVVLLGKAVSEVGSAVRELIRGSLVRSWLTGDTAMATMIALTETARQFTATVVPRDHPVRTKVQENETVFLREEERRSVEAGRRSLGPNVVRVRYETDAPSAQLLRRALSASRSKDYEVAFTLIDEAKTLNPEFWEVHRVEAFVHSANGNKLAARESYLNSYDLAETEEHKAVVAYYYAGHMARAMREPELAVPYATEAHRVLRLPDTGYNLGASLVWQEKFDEGIEYLETALVDAEGRLRLIVLTALSDAYCRRAEVALTEARNPIQAAYDAIAAFELASDELNRGASDRRLRDTATEASISAMRYLFQCAGYGESVDSTPDFFDKLTTRLVQLRPSDKWPSLLEVIKRHASAHADSYPLARLIKAAGDVADGVTIDETKRLHGTIYSLLGSYGFITCPILSERVYFHKSGLAAGLFYSRLNVGVPVAFSLTTQDDRTRAVEVELEPSL</sequence>
<evidence type="ECO:0000313" key="1">
    <source>
        <dbReference type="EMBL" id="CEA06871.1"/>
    </source>
</evidence>
<dbReference type="InterPro" id="IPR012340">
    <property type="entry name" value="NA-bd_OB-fold"/>
</dbReference>
<dbReference type="PANTHER" id="PTHR47691:SF3">
    <property type="entry name" value="HTH-TYPE TRANSCRIPTIONAL REGULATOR RV0890C-RELATED"/>
    <property type="match status" value="1"/>
</dbReference>
<reference evidence="1" key="1">
    <citation type="submission" date="2014-07" db="EMBL/GenBank/DDBJ databases">
        <authorList>
            <person name="Urmite Genomes Urmite Genomes"/>
        </authorList>
    </citation>
    <scope>NUCLEOTIDE SEQUENCE</scope>
    <source>
        <strain evidence="1">11W110_air</strain>
    </source>
</reference>
<dbReference type="EMBL" id="LN483070">
    <property type="protein sequence ID" value="CEA06871.1"/>
    <property type="molecule type" value="Genomic_DNA"/>
</dbReference>
<dbReference type="SUPFAM" id="SSF48452">
    <property type="entry name" value="TPR-like"/>
    <property type="match status" value="1"/>
</dbReference>
<organism evidence="1">
    <name type="scientific">Arthrobacter saudimassiliensis</name>
    <dbReference type="NCBI Taxonomy" id="1461584"/>
    <lineage>
        <taxon>Bacteria</taxon>
        <taxon>Bacillati</taxon>
        <taxon>Actinomycetota</taxon>
        <taxon>Actinomycetes</taxon>
        <taxon>Micrococcales</taxon>
        <taxon>Micrococcaceae</taxon>
        <taxon>Arthrobacter</taxon>
    </lineage>
</organism>
<name>A0A078MPU1_9MICC</name>
<dbReference type="Gene3D" id="1.25.40.10">
    <property type="entry name" value="Tetratricopeptide repeat domain"/>
    <property type="match status" value="1"/>
</dbReference>
<dbReference type="InterPro" id="IPR011990">
    <property type="entry name" value="TPR-like_helical_dom_sf"/>
</dbReference>
<dbReference type="PATRIC" id="fig|1461584.3.peg.172"/>
<dbReference type="Gene3D" id="3.40.50.300">
    <property type="entry name" value="P-loop containing nucleotide triphosphate hydrolases"/>
    <property type="match status" value="1"/>
</dbReference>
<accession>A0A078MPU1</accession>
<dbReference type="AlphaFoldDB" id="A0A078MPU1"/>